<dbReference type="PANTHER" id="PTHR45586">
    <property type="entry name" value="TPR REPEAT-CONTAINING PROTEIN PA4667"/>
    <property type="match status" value="1"/>
</dbReference>
<keyword evidence="2 3" id="KW-0802">TPR repeat</keyword>
<dbReference type="PROSITE" id="PS50005">
    <property type="entry name" value="TPR"/>
    <property type="match status" value="2"/>
</dbReference>
<evidence type="ECO:0000256" key="4">
    <source>
        <dbReference type="SAM" id="SignalP"/>
    </source>
</evidence>
<feature type="signal peptide" evidence="4">
    <location>
        <begin position="1"/>
        <end position="20"/>
    </location>
</feature>
<feature type="repeat" description="TPR" evidence="3">
    <location>
        <begin position="182"/>
        <end position="215"/>
    </location>
</feature>
<dbReference type="PANTHER" id="PTHR45586:SF1">
    <property type="entry name" value="LIPOPOLYSACCHARIDE ASSEMBLY PROTEIN B"/>
    <property type="match status" value="1"/>
</dbReference>
<gene>
    <name evidence="5" type="ORF">J1N51_08130</name>
</gene>
<dbReference type="RefSeq" id="WP_208830206.1">
    <property type="nucleotide sequence ID" value="NZ_CP072110.1"/>
</dbReference>
<sequence length="232" mass="26304">MRQLILFLSFILLLPQSLNAMDEDDSQPATSNINLVSAITKFTNERWQESQTEFEYLLSKTPYDATVNFYLGRLSAKQKNFELAERYFVRAVEVEAENNDYLVALADNYLQLAEQVSIFSKMSVTSKARDVLMRSHKLNPEHPDTLYALGHFFHSAPRLLGGDQDKAIAHLTKLTELSPDYVKAYDSLGYCFLEKAQPADAIKAFNQALLIEPNLISAKQGLKVAEQKLSQF</sequence>
<dbReference type="Proteomes" id="UP000682739">
    <property type="component" value="Chromosome"/>
</dbReference>
<feature type="repeat" description="TPR" evidence="3">
    <location>
        <begin position="65"/>
        <end position="98"/>
    </location>
</feature>
<accession>A0A975D919</accession>
<dbReference type="InterPro" id="IPR011990">
    <property type="entry name" value="TPR-like_helical_dom_sf"/>
</dbReference>
<dbReference type="SUPFAM" id="SSF48452">
    <property type="entry name" value="TPR-like"/>
    <property type="match status" value="1"/>
</dbReference>
<organism evidence="5 6">
    <name type="scientific">Psychrosphaera ytuae</name>
    <dbReference type="NCBI Taxonomy" id="2820710"/>
    <lineage>
        <taxon>Bacteria</taxon>
        <taxon>Pseudomonadati</taxon>
        <taxon>Pseudomonadota</taxon>
        <taxon>Gammaproteobacteria</taxon>
        <taxon>Alteromonadales</taxon>
        <taxon>Pseudoalteromonadaceae</taxon>
        <taxon>Psychrosphaera</taxon>
    </lineage>
</organism>
<evidence type="ECO:0000313" key="5">
    <source>
        <dbReference type="EMBL" id="QTH62747.1"/>
    </source>
</evidence>
<keyword evidence="1" id="KW-0677">Repeat</keyword>
<evidence type="ECO:0000313" key="6">
    <source>
        <dbReference type="Proteomes" id="UP000682739"/>
    </source>
</evidence>
<feature type="chain" id="PRO_5037906640" evidence="4">
    <location>
        <begin position="21"/>
        <end position="232"/>
    </location>
</feature>
<evidence type="ECO:0000256" key="1">
    <source>
        <dbReference type="ARBA" id="ARBA00022737"/>
    </source>
</evidence>
<protein>
    <submittedName>
        <fullName evidence="5">Tetratricopeptide repeat protein</fullName>
    </submittedName>
</protein>
<proteinExistence type="predicted"/>
<dbReference type="SMART" id="SM00028">
    <property type="entry name" value="TPR"/>
    <property type="match status" value="3"/>
</dbReference>
<evidence type="ECO:0000256" key="2">
    <source>
        <dbReference type="ARBA" id="ARBA00022803"/>
    </source>
</evidence>
<dbReference type="KEGG" id="psym:J1N51_08130"/>
<dbReference type="InterPro" id="IPR051012">
    <property type="entry name" value="CellSynth/LPSAsmb/PSIAsmb"/>
</dbReference>
<dbReference type="AlphaFoldDB" id="A0A975D919"/>
<evidence type="ECO:0000256" key="3">
    <source>
        <dbReference type="PROSITE-ProRule" id="PRU00339"/>
    </source>
</evidence>
<dbReference type="Gene3D" id="1.25.40.10">
    <property type="entry name" value="Tetratricopeptide repeat domain"/>
    <property type="match status" value="2"/>
</dbReference>
<dbReference type="InterPro" id="IPR019734">
    <property type="entry name" value="TPR_rpt"/>
</dbReference>
<reference evidence="5" key="1">
    <citation type="submission" date="2021-03" db="EMBL/GenBank/DDBJ databases">
        <title>Description of Psychrosphaera ytuae sp. nov. isolated from deep sea sediment of South China Sea.</title>
        <authorList>
            <person name="Zhang J."/>
            <person name="Xu X.-D."/>
        </authorList>
    </citation>
    <scope>NUCLEOTIDE SEQUENCE</scope>
    <source>
        <strain evidence="5">MTZ26</strain>
    </source>
</reference>
<keyword evidence="4" id="KW-0732">Signal</keyword>
<name>A0A975D919_9GAMM</name>
<keyword evidence="6" id="KW-1185">Reference proteome</keyword>
<dbReference type="EMBL" id="CP072110">
    <property type="protein sequence ID" value="QTH62747.1"/>
    <property type="molecule type" value="Genomic_DNA"/>
</dbReference>
<dbReference type="Pfam" id="PF13432">
    <property type="entry name" value="TPR_16"/>
    <property type="match status" value="2"/>
</dbReference>